<accession>A0A543PWH0</accession>
<evidence type="ECO:0000313" key="2">
    <source>
        <dbReference type="Proteomes" id="UP000320085"/>
    </source>
</evidence>
<organism evidence="1 2">
    <name type="scientific">Humibacillus xanthopallidus</name>
    <dbReference type="NCBI Taxonomy" id="412689"/>
    <lineage>
        <taxon>Bacteria</taxon>
        <taxon>Bacillati</taxon>
        <taxon>Actinomycetota</taxon>
        <taxon>Actinomycetes</taxon>
        <taxon>Micrococcales</taxon>
        <taxon>Intrasporangiaceae</taxon>
        <taxon>Humibacillus</taxon>
    </lineage>
</organism>
<proteinExistence type="predicted"/>
<name>A0A543PWH0_9MICO</name>
<evidence type="ECO:0000313" key="1">
    <source>
        <dbReference type="EMBL" id="TQN48422.1"/>
    </source>
</evidence>
<protein>
    <recommendedName>
        <fullName evidence="3">Papain like cysteine protease AvrRpt2</fullName>
    </recommendedName>
</protein>
<comment type="caution">
    <text evidence="1">The sequence shown here is derived from an EMBL/GenBank/DDBJ whole genome shotgun (WGS) entry which is preliminary data.</text>
</comment>
<dbReference type="AlphaFoldDB" id="A0A543PWH0"/>
<dbReference type="EMBL" id="VFQF01000001">
    <property type="protein sequence ID" value="TQN48422.1"/>
    <property type="molecule type" value="Genomic_DNA"/>
</dbReference>
<gene>
    <name evidence="1" type="ORF">FHX52_1554</name>
</gene>
<dbReference type="OrthoDB" id="4762866at2"/>
<evidence type="ECO:0008006" key="3">
    <source>
        <dbReference type="Google" id="ProtNLM"/>
    </source>
</evidence>
<dbReference type="Proteomes" id="UP000320085">
    <property type="component" value="Unassembled WGS sequence"/>
</dbReference>
<sequence length="219" mass="23676">MAAPFRLVAGDYAPVQQSSTTCGSASLTVARMLVNPAFAAWIRDGIPKGARDDVMSRAFVPDAGTARQRFAAYEQVVAGRTNGLVGAGGSLQLPWPRALGTPPWGARHEIEFGAAAPGAAYEVTWLRHRGRAGLERAYAALLARVRDGRPALLYIGNPRLPRHVLLVMPPTADQDLDVYEPSIGRVVDLPRQAFVDRRLRLAGWDVPWAVVWAAVDSDS</sequence>
<dbReference type="RefSeq" id="WP_141821350.1">
    <property type="nucleotide sequence ID" value="NZ_BAAAQC010000007.1"/>
</dbReference>
<reference evidence="1 2" key="1">
    <citation type="submission" date="2019-06" db="EMBL/GenBank/DDBJ databases">
        <title>Sequencing the genomes of 1000 actinobacteria strains.</title>
        <authorList>
            <person name="Klenk H.-P."/>
        </authorList>
    </citation>
    <scope>NUCLEOTIDE SEQUENCE [LARGE SCALE GENOMIC DNA]</scope>
    <source>
        <strain evidence="1 2">DSM 21776</strain>
    </source>
</reference>